<sequence length="118" mass="12736">MATVVFDAGGPDDAVSARVRALLGAGADVECDLAALAAPDARALDGLLRLVLAARGHRGRLRFVGVPQRLTDLLVACGLDDVVDVEPRPPPAAARRWRPGCVSRRRRRPLRRARDRRA</sequence>
<dbReference type="Gene3D" id="3.30.750.24">
    <property type="entry name" value="STAS domain"/>
    <property type="match status" value="1"/>
</dbReference>
<accession>A0ABW3VEK9</accession>
<name>A0ABW3VEK9_9PSEU</name>
<proteinExistence type="predicted"/>
<dbReference type="Proteomes" id="UP001597182">
    <property type="component" value="Unassembled WGS sequence"/>
</dbReference>
<organism evidence="2 3">
    <name type="scientific">Pseudonocardia benzenivorans</name>
    <dbReference type="NCBI Taxonomy" id="228005"/>
    <lineage>
        <taxon>Bacteria</taxon>
        <taxon>Bacillati</taxon>
        <taxon>Actinomycetota</taxon>
        <taxon>Actinomycetes</taxon>
        <taxon>Pseudonocardiales</taxon>
        <taxon>Pseudonocardiaceae</taxon>
        <taxon>Pseudonocardia</taxon>
    </lineage>
</organism>
<dbReference type="EMBL" id="JBHTMB010000039">
    <property type="protein sequence ID" value="MFD1232760.1"/>
    <property type="molecule type" value="Genomic_DNA"/>
</dbReference>
<reference evidence="3" key="1">
    <citation type="journal article" date="2019" name="Int. J. Syst. Evol. Microbiol.">
        <title>The Global Catalogue of Microorganisms (GCM) 10K type strain sequencing project: providing services to taxonomists for standard genome sequencing and annotation.</title>
        <authorList>
            <consortium name="The Broad Institute Genomics Platform"/>
            <consortium name="The Broad Institute Genome Sequencing Center for Infectious Disease"/>
            <person name="Wu L."/>
            <person name="Ma J."/>
        </authorList>
    </citation>
    <scope>NUCLEOTIDE SEQUENCE [LARGE SCALE GENOMIC DNA]</scope>
    <source>
        <strain evidence="3">CCUG 49018</strain>
    </source>
</reference>
<dbReference type="Pfam" id="PF13466">
    <property type="entry name" value="STAS_2"/>
    <property type="match status" value="1"/>
</dbReference>
<feature type="domain" description="MlaB-like STAS" evidence="1">
    <location>
        <begin position="14"/>
        <end position="80"/>
    </location>
</feature>
<comment type="caution">
    <text evidence="2">The sequence shown here is derived from an EMBL/GenBank/DDBJ whole genome shotgun (WGS) entry which is preliminary data.</text>
</comment>
<keyword evidence="3" id="KW-1185">Reference proteome</keyword>
<evidence type="ECO:0000259" key="1">
    <source>
        <dbReference type="Pfam" id="PF13466"/>
    </source>
</evidence>
<dbReference type="InterPro" id="IPR036513">
    <property type="entry name" value="STAS_dom_sf"/>
</dbReference>
<dbReference type="InterPro" id="IPR058548">
    <property type="entry name" value="MlaB-like_STAS"/>
</dbReference>
<evidence type="ECO:0000313" key="2">
    <source>
        <dbReference type="EMBL" id="MFD1232760.1"/>
    </source>
</evidence>
<protein>
    <submittedName>
        <fullName evidence="2">STAS domain-containing protein</fullName>
    </submittedName>
</protein>
<dbReference type="SUPFAM" id="SSF52091">
    <property type="entry name" value="SpoIIaa-like"/>
    <property type="match status" value="1"/>
</dbReference>
<evidence type="ECO:0000313" key="3">
    <source>
        <dbReference type="Proteomes" id="UP001597182"/>
    </source>
</evidence>
<gene>
    <name evidence="2" type="ORF">ACFQ34_05645</name>
</gene>
<dbReference type="RefSeq" id="WP_346092976.1">
    <property type="nucleotide sequence ID" value="NZ_BAABKS010000066.1"/>
</dbReference>